<evidence type="ECO:0000259" key="2">
    <source>
        <dbReference type="Pfam" id="PF20720"/>
    </source>
</evidence>
<name>A0A8B6DQT3_MYTGA</name>
<evidence type="ECO:0000313" key="3">
    <source>
        <dbReference type="EMBL" id="VDI22446.1"/>
    </source>
</evidence>
<dbReference type="PANTHER" id="PTHR24121:SF21">
    <property type="entry name" value="ANKYRIN REPEAT FAMILY PROTEIN"/>
    <property type="match status" value="1"/>
</dbReference>
<dbReference type="EMBL" id="UYJE01003793">
    <property type="protein sequence ID" value="VDI22446.1"/>
    <property type="molecule type" value="Genomic_DNA"/>
</dbReference>
<dbReference type="InterPro" id="IPR049050">
    <property type="entry name" value="nSTAND3"/>
</dbReference>
<dbReference type="SUPFAM" id="SSF52540">
    <property type="entry name" value="P-loop containing nucleoside triphosphate hydrolases"/>
    <property type="match status" value="1"/>
</dbReference>
<proteinExistence type="predicted"/>
<dbReference type="PROSITE" id="PS50297">
    <property type="entry name" value="ANK_REP_REGION"/>
    <property type="match status" value="2"/>
</dbReference>
<feature type="domain" description="Novel STAND NTPase 3" evidence="2">
    <location>
        <begin position="8"/>
        <end position="156"/>
    </location>
</feature>
<dbReference type="PANTHER" id="PTHR24121">
    <property type="entry name" value="NO MECHANORECEPTOR POTENTIAL C, ISOFORM D-RELATED"/>
    <property type="match status" value="1"/>
</dbReference>
<dbReference type="InterPro" id="IPR036770">
    <property type="entry name" value="Ankyrin_rpt-contain_sf"/>
</dbReference>
<organism evidence="3 4">
    <name type="scientific">Mytilus galloprovincialis</name>
    <name type="common">Mediterranean mussel</name>
    <dbReference type="NCBI Taxonomy" id="29158"/>
    <lineage>
        <taxon>Eukaryota</taxon>
        <taxon>Metazoa</taxon>
        <taxon>Spiralia</taxon>
        <taxon>Lophotrochozoa</taxon>
        <taxon>Mollusca</taxon>
        <taxon>Bivalvia</taxon>
        <taxon>Autobranchia</taxon>
        <taxon>Pteriomorphia</taxon>
        <taxon>Mytilida</taxon>
        <taxon>Mytiloidea</taxon>
        <taxon>Mytilidae</taxon>
        <taxon>Mytilinae</taxon>
        <taxon>Mytilus</taxon>
    </lineage>
</organism>
<dbReference type="SMART" id="SM00248">
    <property type="entry name" value="ANK"/>
    <property type="match status" value="12"/>
</dbReference>
<feature type="repeat" description="ANK" evidence="1">
    <location>
        <begin position="1029"/>
        <end position="1061"/>
    </location>
</feature>
<dbReference type="InterPro" id="IPR027417">
    <property type="entry name" value="P-loop_NTPase"/>
</dbReference>
<dbReference type="AlphaFoldDB" id="A0A8B6DQT3"/>
<dbReference type="Gene3D" id="1.25.40.20">
    <property type="entry name" value="Ankyrin repeat-containing domain"/>
    <property type="match status" value="4"/>
</dbReference>
<dbReference type="SUPFAM" id="SSF48403">
    <property type="entry name" value="Ankyrin repeat"/>
    <property type="match status" value="2"/>
</dbReference>
<dbReference type="InterPro" id="IPR002110">
    <property type="entry name" value="Ankyrin_rpt"/>
</dbReference>
<keyword evidence="4" id="KW-1185">Reference proteome</keyword>
<dbReference type="Pfam" id="PF12796">
    <property type="entry name" value="Ank_2"/>
    <property type="match status" value="3"/>
</dbReference>
<gene>
    <name evidence="3" type="ORF">MGAL_10B059398</name>
</gene>
<evidence type="ECO:0000313" key="4">
    <source>
        <dbReference type="Proteomes" id="UP000596742"/>
    </source>
</evidence>
<dbReference type="Pfam" id="PF20720">
    <property type="entry name" value="nSTAND3"/>
    <property type="match status" value="1"/>
</dbReference>
<protein>
    <recommendedName>
        <fullName evidence="2">Novel STAND NTPase 3 domain-containing protein</fullName>
    </recommendedName>
</protein>
<sequence length="1109" mass="128651">MYIPLERAEKAAFEVLQETHILFLSGKEGSGKTTMAVNLIKKLRQKLLNREEDFYSVEVNDNADLKVALNENRKMIIFIDDPFGKSNFRNNDFEDWEKYFEELKIKKKDKSIYFICSIRNNVLKECEEKLKKYEIFNKDTLINLSSEKWSLTQGEKWYMIDAFCKDSGIKISHDSDQDLMVENVGDFNRPAMIHGKVVGSISHTDPVIGFPQSCNLFFRDVNIFKTGLSFFKNARENLKKEISNLYSRSKYTKKIFATMVMMLINGGKIDFDKMRREDIKIKHICDSLDIKLKTIDMKNTLQEDKYFVEISPNTYGFSHETILESILLSLAEEEEWQELILKFASDDIIVEFVRSDGYSPIEDEVHMKLKKDQDEKFLERLIDIYSKEEMSLRIFPYPQRFDHVPEISVIRHPSIQDKSLSALLWRQIEKKKVLYSANRLHTFFKCSCIYQQCWLIEETLCRHGVKEKNDLPVLQRQSLIEGLKCLLMNKGNFKILDIIMKHDSSLLYANLQEDSPVISFAISSRLKKCVQYLIEHTEDLLQIKTKQLNNVLHECVSCDWPDLIQMILVKNPELLKCQNSQGYTPLMRAASMGMFENVFFLLNSKFLDLDDLKLYSKDGNTILHICISNMAPDFILEKIVSLDSDLLTVQNNRGKTPLMSALDGKTFISLMKFNPDISIKDNENNIFLHHVLVWINIEQSMLQEMIHGSPTLLNAKNNYGETPIMIARHEESIISLLRLGADISQNINGNNLLHYCVNKSGHVCSEIIKRDRSLLYQKNNMGKTPIECAVEDGKFECVRVMLLHDEKLKCVNKHTGSTLLHLAVMKGKLEVCQVILEFDKSLLNTRDTSYRSMTPVLMAAFFEKKTIFEFLMAQNCDINVKDIDMNTVLHYCARNFWLEMCDKLIGDDQSLVNAFNKNGDTPLLYTLAYMVKRNINSFHCNRRCHHQIASFRNVLQHFTPIPYLTNYVPLFSQIIRTFILNAANLAVKTEEGNNILHFISDSCHFEKDSRIISEILKVETKIMNDQNSSRRTPIILAAHTGHLSIVKTLLKEDAEVTHQDKYGKNVLDYCFMTCDPELVLDIIRDNRTLLVMWTAKVFRLWLQGHNKTT</sequence>
<accession>A0A8B6DQT3</accession>
<dbReference type="PROSITE" id="PS50088">
    <property type="entry name" value="ANK_REPEAT"/>
    <property type="match status" value="2"/>
</dbReference>
<comment type="caution">
    <text evidence="3">The sequence shown here is derived from an EMBL/GenBank/DDBJ whole genome shotgun (WGS) entry which is preliminary data.</text>
</comment>
<dbReference type="Proteomes" id="UP000596742">
    <property type="component" value="Unassembled WGS sequence"/>
</dbReference>
<keyword evidence="1" id="KW-0040">ANK repeat</keyword>
<feature type="repeat" description="ANK" evidence="1">
    <location>
        <begin position="815"/>
        <end position="837"/>
    </location>
</feature>
<evidence type="ECO:0000256" key="1">
    <source>
        <dbReference type="PROSITE-ProRule" id="PRU00023"/>
    </source>
</evidence>
<dbReference type="OrthoDB" id="1419803at2759"/>
<reference evidence="3" key="1">
    <citation type="submission" date="2018-11" db="EMBL/GenBank/DDBJ databases">
        <authorList>
            <person name="Alioto T."/>
            <person name="Alioto T."/>
        </authorList>
    </citation>
    <scope>NUCLEOTIDE SEQUENCE</scope>
</reference>